<dbReference type="PROSITE" id="PS51680">
    <property type="entry name" value="SAM_MT_DRM"/>
    <property type="match status" value="1"/>
</dbReference>
<dbReference type="CDD" id="cd02440">
    <property type="entry name" value="AdoMet_MTases"/>
    <property type="match status" value="1"/>
</dbReference>
<dbReference type="AlphaFoldDB" id="A0A443PUE2"/>
<evidence type="ECO:0000256" key="2">
    <source>
        <dbReference type="ARBA" id="ARBA00022603"/>
    </source>
</evidence>
<accession>A0A443PUE2</accession>
<protein>
    <submittedName>
        <fullName evidence="10">DNA cytosine-5-methyltransferase DRM2 isoform X2</fullName>
    </submittedName>
</protein>
<dbReference type="PANTHER" id="PTHR23068:SF11">
    <property type="entry name" value="INACTIVE DNA (CYTOSINE-5)-METHYLTRANSFERASE DRM3-RELATED"/>
    <property type="match status" value="1"/>
</dbReference>
<keyword evidence="4" id="KW-0949">S-adenosyl-L-methionine</keyword>
<evidence type="ECO:0000259" key="9">
    <source>
        <dbReference type="PROSITE" id="PS51680"/>
    </source>
</evidence>
<dbReference type="InterPro" id="IPR050390">
    <property type="entry name" value="C5-Methyltransferase"/>
</dbReference>
<keyword evidence="6" id="KW-0238">DNA-binding</keyword>
<keyword evidence="11" id="KW-1185">Reference proteome</keyword>
<evidence type="ECO:0000256" key="5">
    <source>
        <dbReference type="ARBA" id="ARBA00022737"/>
    </source>
</evidence>
<dbReference type="GO" id="GO:0005634">
    <property type="term" value="C:nucleus"/>
    <property type="evidence" value="ECO:0007669"/>
    <property type="project" value="UniProtKB-SubCell"/>
</dbReference>
<keyword evidence="7" id="KW-0539">Nucleus</keyword>
<dbReference type="GO" id="GO:0003677">
    <property type="term" value="F:DNA binding"/>
    <property type="evidence" value="ECO:0007669"/>
    <property type="project" value="UniProtKB-KW"/>
</dbReference>
<sequence>MDMVDCVNSESSCGQEGRARIVPKVEPLDLESSSKPDCTKRAEDKVGCVNGGSSSGLQGGARTVPKVEALELESSSKTDCTKRTEDMVVCVNGGSSSGLQGGVRTVPKVEALDWESSSKPYYTKRAEESSASSSSQLKSHLVGMGFAPALVERAIDEHGEEDIDLLLETLFTYSALQKSSAEPSDFPDGVVSPCKDEIGSPVEFSTDDSLGLEESDGTGEVSKDIRNSLLMMNFSVDEVDLAIKRLGEDAPISELVDLIIAAQTGGTSGEKDTDDSIHGKNVKVITTETLFGTMNKTLRLLEMGFTGDEVSAAIDRFGAEVPVLELADSIFAYQIANTCVEDDKKPSDFIKKIHSGNDNNSKHGGNYTVERMKRSHPVTKIGETEASSSNGVPYAKDKDSRWIEKAKKAKWTPSDGKSSFYIPKPEPSAVKSESDNYLMPDTYTEPCELADTGPTEFEPQPSRNLHQLVAEPPYFFYGNVVNISEATWTKVSQFLYAVEPEFVNCQFFSALIRKEGYVHNLPTDSRSYIHPRPPMTIEDALPHTRKWWPSWDTRKQLVCIRSETTGIAQTCERLGRMLIETQGVLSKELQTHILHQCKTLNLVWVGQYKLNPIEAHQVEGILGYPMGHTQVGMISPIERLRLLKYNYQTDTLGFYLSPLKGIFPDGLTVLSLFSGIGGAEVALHRLGIHLKCVVSVDSSKVNREILRNWWSNTSQTGELRLFDDIQKLTSNVLEGLIREFGGFDIVIAGNPSNHVFESPKIATGGEIPVGVDFGQFYEFVRVFQRVRGTMGRNR</sequence>
<keyword evidence="2 10" id="KW-0489">Methyltransferase</keyword>
<gene>
    <name evidence="10" type="ORF">CKAN_02366900</name>
</gene>
<evidence type="ECO:0000256" key="8">
    <source>
        <dbReference type="SAM" id="MobiDB-lite"/>
    </source>
</evidence>
<name>A0A443PUE2_9MAGN</name>
<keyword evidence="3 10" id="KW-0808">Transferase</keyword>
<dbReference type="InterPro" id="IPR029063">
    <property type="entry name" value="SAM-dependent_MTases_sf"/>
</dbReference>
<evidence type="ECO:0000256" key="7">
    <source>
        <dbReference type="ARBA" id="ARBA00023242"/>
    </source>
</evidence>
<reference evidence="10 11" key="1">
    <citation type="journal article" date="2019" name="Nat. Plants">
        <title>Stout camphor tree genome fills gaps in understanding of flowering plant genome evolution.</title>
        <authorList>
            <person name="Chaw S.M."/>
            <person name="Liu Y.C."/>
            <person name="Wu Y.W."/>
            <person name="Wang H.Y."/>
            <person name="Lin C.I."/>
            <person name="Wu C.S."/>
            <person name="Ke H.M."/>
            <person name="Chang L.Y."/>
            <person name="Hsu C.Y."/>
            <person name="Yang H.T."/>
            <person name="Sudianto E."/>
            <person name="Hsu M.H."/>
            <person name="Wu K.P."/>
            <person name="Wang L.N."/>
            <person name="Leebens-Mack J.H."/>
            <person name="Tsai I.J."/>
        </authorList>
    </citation>
    <scope>NUCLEOTIDE SEQUENCE [LARGE SCALE GENOMIC DNA]</scope>
    <source>
        <strain evidence="11">cv. Chaw 1501</strain>
        <tissue evidence="10">Young leaves</tissue>
    </source>
</reference>
<evidence type="ECO:0000256" key="3">
    <source>
        <dbReference type="ARBA" id="ARBA00022679"/>
    </source>
</evidence>
<evidence type="ECO:0000313" key="11">
    <source>
        <dbReference type="Proteomes" id="UP000283530"/>
    </source>
</evidence>
<evidence type="ECO:0000256" key="1">
    <source>
        <dbReference type="ARBA" id="ARBA00004123"/>
    </source>
</evidence>
<dbReference type="Gene3D" id="3.40.50.150">
    <property type="entry name" value="Vaccinia Virus protein VP39"/>
    <property type="match status" value="1"/>
</dbReference>
<dbReference type="Proteomes" id="UP000283530">
    <property type="component" value="Unassembled WGS sequence"/>
</dbReference>
<comment type="caution">
    <text evidence="10">The sequence shown here is derived from an EMBL/GenBank/DDBJ whole genome shotgun (WGS) entry which is preliminary data.</text>
</comment>
<evidence type="ECO:0000256" key="6">
    <source>
        <dbReference type="ARBA" id="ARBA00023125"/>
    </source>
</evidence>
<dbReference type="STRING" id="337451.A0A443PUE2"/>
<feature type="domain" description="SAM-dependent MTase DRM-type" evidence="9">
    <location>
        <begin position="461"/>
        <end position="793"/>
    </location>
</feature>
<keyword evidence="5" id="KW-0677">Repeat</keyword>
<proteinExistence type="predicted"/>
<dbReference type="PANTHER" id="PTHR23068">
    <property type="entry name" value="DNA CYTOSINE-5- -METHYLTRANSFERASE 3-RELATED"/>
    <property type="match status" value="1"/>
</dbReference>
<comment type="subcellular location">
    <subcellularLocation>
        <location evidence="1">Nucleus</location>
    </subcellularLocation>
</comment>
<dbReference type="EMBL" id="QPKB01000010">
    <property type="protein sequence ID" value="RWR94380.1"/>
    <property type="molecule type" value="Genomic_DNA"/>
</dbReference>
<dbReference type="GO" id="GO:0032259">
    <property type="term" value="P:methylation"/>
    <property type="evidence" value="ECO:0007669"/>
    <property type="project" value="UniProtKB-KW"/>
</dbReference>
<dbReference type="InterPro" id="IPR030380">
    <property type="entry name" value="SAM_MeTfrase_DRM"/>
</dbReference>
<evidence type="ECO:0000256" key="4">
    <source>
        <dbReference type="ARBA" id="ARBA00022691"/>
    </source>
</evidence>
<dbReference type="GO" id="GO:0008168">
    <property type="term" value="F:methyltransferase activity"/>
    <property type="evidence" value="ECO:0007669"/>
    <property type="project" value="UniProtKB-KW"/>
</dbReference>
<feature type="region of interest" description="Disordered" evidence="8">
    <location>
        <begin position="378"/>
        <end position="397"/>
    </location>
</feature>
<evidence type="ECO:0000313" key="10">
    <source>
        <dbReference type="EMBL" id="RWR94380.1"/>
    </source>
</evidence>
<dbReference type="SUPFAM" id="SSF53335">
    <property type="entry name" value="S-adenosyl-L-methionine-dependent methyltransferases"/>
    <property type="match status" value="2"/>
</dbReference>
<organism evidence="10 11">
    <name type="scientific">Cinnamomum micranthum f. kanehirae</name>
    <dbReference type="NCBI Taxonomy" id="337451"/>
    <lineage>
        <taxon>Eukaryota</taxon>
        <taxon>Viridiplantae</taxon>
        <taxon>Streptophyta</taxon>
        <taxon>Embryophyta</taxon>
        <taxon>Tracheophyta</taxon>
        <taxon>Spermatophyta</taxon>
        <taxon>Magnoliopsida</taxon>
        <taxon>Magnoliidae</taxon>
        <taxon>Laurales</taxon>
        <taxon>Lauraceae</taxon>
        <taxon>Cinnamomum</taxon>
    </lineage>
</organism>
<dbReference type="OrthoDB" id="641149at2759"/>
<dbReference type="Gene3D" id="1.10.8.10">
    <property type="entry name" value="DNA helicase RuvA subunit, C-terminal domain"/>
    <property type="match status" value="1"/>
</dbReference>